<gene>
    <name evidence="2" type="ORF">PXEA_LOCUS1134</name>
</gene>
<dbReference type="EMBL" id="CAAALY010002292">
    <property type="protein sequence ID" value="VEL07694.1"/>
    <property type="molecule type" value="Genomic_DNA"/>
</dbReference>
<name>A0A3S5BL74_9PLAT</name>
<accession>A0A3S5BL74</accession>
<organism evidence="2 3">
    <name type="scientific">Protopolystoma xenopodis</name>
    <dbReference type="NCBI Taxonomy" id="117903"/>
    <lineage>
        <taxon>Eukaryota</taxon>
        <taxon>Metazoa</taxon>
        <taxon>Spiralia</taxon>
        <taxon>Lophotrochozoa</taxon>
        <taxon>Platyhelminthes</taxon>
        <taxon>Monogenea</taxon>
        <taxon>Polyopisthocotylea</taxon>
        <taxon>Polystomatidea</taxon>
        <taxon>Polystomatidae</taxon>
        <taxon>Protopolystoma</taxon>
    </lineage>
</organism>
<evidence type="ECO:0000313" key="3">
    <source>
        <dbReference type="Proteomes" id="UP000784294"/>
    </source>
</evidence>
<protein>
    <submittedName>
        <fullName evidence="2">Uncharacterized protein</fullName>
    </submittedName>
</protein>
<evidence type="ECO:0000256" key="1">
    <source>
        <dbReference type="SAM" id="MobiDB-lite"/>
    </source>
</evidence>
<reference evidence="2" key="1">
    <citation type="submission" date="2018-11" db="EMBL/GenBank/DDBJ databases">
        <authorList>
            <consortium name="Pathogen Informatics"/>
        </authorList>
    </citation>
    <scope>NUCLEOTIDE SEQUENCE</scope>
</reference>
<dbReference type="Proteomes" id="UP000784294">
    <property type="component" value="Unassembled WGS sequence"/>
</dbReference>
<feature type="region of interest" description="Disordered" evidence="1">
    <location>
        <begin position="1"/>
        <end position="22"/>
    </location>
</feature>
<proteinExistence type="predicted"/>
<evidence type="ECO:0000313" key="2">
    <source>
        <dbReference type="EMBL" id="VEL07694.1"/>
    </source>
</evidence>
<comment type="caution">
    <text evidence="2">The sequence shown here is derived from an EMBL/GenBank/DDBJ whole genome shotgun (WGS) entry which is preliminary data.</text>
</comment>
<sequence length="264" mass="30025">MDSNKQFARQAVSKPESGGLRKRRSGKICCTFSDEKALWATSPLAIRLILFWEIHTSSLHQVNRPKVSRFNQDLLIVLECAQLACAASRPEVVLLVMIKNPCQHDQSLESVLFLPRSVPIVWNKLHLRWEEKDSSESLPERPPVLQRGIDPPSKVETRREGIFRRGRRYNKLGNSAYNSVQTRRFGATFALTSLRRTELFASTWATLIRSQLSRPLVSVSLHRLDVESTDVSPGYQPQSPQICTQTQTHTHLYGGCMYSVCLHV</sequence>
<dbReference type="AlphaFoldDB" id="A0A3S5BL74"/>
<keyword evidence="3" id="KW-1185">Reference proteome</keyword>